<reference evidence="2 3" key="1">
    <citation type="submission" date="2019-05" db="EMBL/GenBank/DDBJ databases">
        <title>Another draft genome of Portunus trituberculatus and its Hox gene families provides insights of decapod evolution.</title>
        <authorList>
            <person name="Jeong J.-H."/>
            <person name="Song I."/>
            <person name="Kim S."/>
            <person name="Choi T."/>
            <person name="Kim D."/>
            <person name="Ryu S."/>
            <person name="Kim W."/>
        </authorList>
    </citation>
    <scope>NUCLEOTIDE SEQUENCE [LARGE SCALE GENOMIC DNA]</scope>
    <source>
        <tissue evidence="2">Muscle</tissue>
    </source>
</reference>
<dbReference type="EMBL" id="VSRR010002664">
    <property type="protein sequence ID" value="MPC32638.1"/>
    <property type="molecule type" value="Genomic_DNA"/>
</dbReference>
<dbReference type="Proteomes" id="UP000324222">
    <property type="component" value="Unassembled WGS sequence"/>
</dbReference>
<protein>
    <submittedName>
        <fullName evidence="2">Uncharacterized protein</fullName>
    </submittedName>
</protein>
<evidence type="ECO:0000313" key="2">
    <source>
        <dbReference type="EMBL" id="MPC32638.1"/>
    </source>
</evidence>
<proteinExistence type="predicted"/>
<feature type="compositionally biased region" description="Basic residues" evidence="1">
    <location>
        <begin position="87"/>
        <end position="100"/>
    </location>
</feature>
<evidence type="ECO:0000256" key="1">
    <source>
        <dbReference type="SAM" id="MobiDB-lite"/>
    </source>
</evidence>
<accession>A0A5B7EGV3</accession>
<organism evidence="2 3">
    <name type="scientific">Portunus trituberculatus</name>
    <name type="common">Swimming crab</name>
    <name type="synonym">Neptunus trituberculatus</name>
    <dbReference type="NCBI Taxonomy" id="210409"/>
    <lineage>
        <taxon>Eukaryota</taxon>
        <taxon>Metazoa</taxon>
        <taxon>Ecdysozoa</taxon>
        <taxon>Arthropoda</taxon>
        <taxon>Crustacea</taxon>
        <taxon>Multicrustacea</taxon>
        <taxon>Malacostraca</taxon>
        <taxon>Eumalacostraca</taxon>
        <taxon>Eucarida</taxon>
        <taxon>Decapoda</taxon>
        <taxon>Pleocyemata</taxon>
        <taxon>Brachyura</taxon>
        <taxon>Eubrachyura</taxon>
        <taxon>Portunoidea</taxon>
        <taxon>Portunidae</taxon>
        <taxon>Portuninae</taxon>
        <taxon>Portunus</taxon>
    </lineage>
</organism>
<dbReference type="AlphaFoldDB" id="A0A5B7EGV3"/>
<feature type="region of interest" description="Disordered" evidence="1">
    <location>
        <begin position="73"/>
        <end position="149"/>
    </location>
</feature>
<comment type="caution">
    <text evidence="2">The sequence shown here is derived from an EMBL/GenBank/DDBJ whole genome shotgun (WGS) entry which is preliminary data.</text>
</comment>
<name>A0A5B7EGV3_PORTR</name>
<evidence type="ECO:0000313" key="3">
    <source>
        <dbReference type="Proteomes" id="UP000324222"/>
    </source>
</evidence>
<gene>
    <name evidence="2" type="ORF">E2C01_025960</name>
</gene>
<sequence length="174" mass="19627">MLMRQILVAHSTSRRLANHSTFPLTSSPESRHFHLSHSESPGHDAHLCFTRHLRERLSYVITRNVLFGNVKMERHPTEKQREGGAVRPRHTRPPQRHLMNKRPQITGPYLVAPSPPPPDSPRNPKRPNISPSAAPLASGPAVHQLNTRSTQQQVNPDLLLLLLLHLLLLLLPSC</sequence>
<feature type="compositionally biased region" description="Low complexity" evidence="1">
    <location>
        <begin position="126"/>
        <end position="141"/>
    </location>
</feature>
<keyword evidence="3" id="KW-1185">Reference proteome</keyword>
<feature type="compositionally biased region" description="Basic and acidic residues" evidence="1">
    <location>
        <begin position="73"/>
        <end position="84"/>
    </location>
</feature>